<dbReference type="EMBL" id="SDPV01000001">
    <property type="protein sequence ID" value="RXZ66573.1"/>
    <property type="molecule type" value="Genomic_DNA"/>
</dbReference>
<feature type="transmembrane region" description="Helical" evidence="7">
    <location>
        <begin position="179"/>
        <end position="198"/>
    </location>
</feature>
<feature type="transmembrane region" description="Helical" evidence="7">
    <location>
        <begin position="400"/>
        <end position="422"/>
    </location>
</feature>
<protein>
    <submittedName>
        <fullName evidence="8">MATE family efflux transporter</fullName>
    </submittedName>
</protein>
<dbReference type="GO" id="GO:0042910">
    <property type="term" value="F:xenobiotic transmembrane transporter activity"/>
    <property type="evidence" value="ECO:0007669"/>
    <property type="project" value="InterPro"/>
</dbReference>
<evidence type="ECO:0000256" key="3">
    <source>
        <dbReference type="ARBA" id="ARBA00022448"/>
    </source>
</evidence>
<dbReference type="GO" id="GO:0005886">
    <property type="term" value="C:plasma membrane"/>
    <property type="evidence" value="ECO:0007669"/>
    <property type="project" value="TreeGrafter"/>
</dbReference>
<keyword evidence="4 7" id="KW-0812">Transmembrane</keyword>
<feature type="transmembrane region" description="Helical" evidence="7">
    <location>
        <begin position="55"/>
        <end position="75"/>
    </location>
</feature>
<dbReference type="NCBIfam" id="TIGR00797">
    <property type="entry name" value="matE"/>
    <property type="match status" value="1"/>
</dbReference>
<comment type="caution">
    <text evidence="8">The sequence shown here is derived from an EMBL/GenBank/DDBJ whole genome shotgun (WGS) entry which is preliminary data.</text>
</comment>
<feature type="transmembrane region" description="Helical" evidence="7">
    <location>
        <begin position="131"/>
        <end position="151"/>
    </location>
</feature>
<keyword evidence="5 7" id="KW-1133">Transmembrane helix</keyword>
<feature type="transmembrane region" description="Helical" evidence="7">
    <location>
        <begin position="87"/>
        <end position="110"/>
    </location>
</feature>
<dbReference type="Pfam" id="PF01554">
    <property type="entry name" value="MatE"/>
    <property type="match status" value="2"/>
</dbReference>
<gene>
    <name evidence="8" type="ORF">ETX26_07845</name>
</gene>
<sequence length="485" mass="51449">MSQVRILSPRPAFCDSRVSRGPPAKMLPSEAGRFRGATVISTISPSSTRSLDTRAVWAIALPAMLTNVATALIGLGDMWIVGRLEDAAAQGAVDVGARLFAVLFTVMNFLKTGTTGLVAQAGTRSGAQEQAAILLRGAAIGIAIAAMLLIAKPVLMPALLGVLGAQGEVLAAAQTYAEIRYWTAPGVMLNLALIGYLVGRRRMAAVLVFEVAYNLLNVALGLWFVLGLDMGIAGVGWSSFAAEYAKLAAVAIFVLRADQGRTILDAARERTVLRWNSLRPFLSLNRDLFLRTVVLMVALAALTRLSAERGAVVLAANGILYQMFVFTALLLDGFENAAQVLNGERAGAADREGFARYIKAILLRGFGAAALVALTFAALADPILASFAATDAVAEAAQQQAFWLILLPFAGVAGFVFDGVFVGASWTRALLVSMLGAVLVYAGVLWLAWPHGNWGLWLAFTLFLVARAAIQAAMLPSLMRRELGR</sequence>
<comment type="similarity">
    <text evidence="2">Belongs to the multi antimicrobial extrusion (MATE) (TC 2.A.66.1) family.</text>
</comment>
<evidence type="ECO:0000313" key="9">
    <source>
        <dbReference type="Proteomes" id="UP000293623"/>
    </source>
</evidence>
<evidence type="ECO:0000256" key="1">
    <source>
        <dbReference type="ARBA" id="ARBA00004141"/>
    </source>
</evidence>
<feature type="transmembrane region" description="Helical" evidence="7">
    <location>
        <begin position="205"/>
        <end position="226"/>
    </location>
</feature>
<dbReference type="CDD" id="cd13136">
    <property type="entry name" value="MATE_DinF_like"/>
    <property type="match status" value="1"/>
</dbReference>
<feature type="transmembrane region" description="Helical" evidence="7">
    <location>
        <begin position="361"/>
        <end position="380"/>
    </location>
</feature>
<dbReference type="AlphaFoldDB" id="A0A4Q2KS97"/>
<keyword evidence="3" id="KW-0813">Transport</keyword>
<feature type="transmembrane region" description="Helical" evidence="7">
    <location>
        <begin position="288"/>
        <end position="305"/>
    </location>
</feature>
<evidence type="ECO:0000256" key="6">
    <source>
        <dbReference type="ARBA" id="ARBA00023136"/>
    </source>
</evidence>
<evidence type="ECO:0000256" key="7">
    <source>
        <dbReference type="SAM" id="Phobius"/>
    </source>
</evidence>
<evidence type="ECO:0000256" key="5">
    <source>
        <dbReference type="ARBA" id="ARBA00022989"/>
    </source>
</evidence>
<keyword evidence="9" id="KW-1185">Reference proteome</keyword>
<name>A0A4Q2KS97_9SPHN</name>
<feature type="transmembrane region" description="Helical" evidence="7">
    <location>
        <begin position="455"/>
        <end position="475"/>
    </location>
</feature>
<dbReference type="PANTHER" id="PTHR43298">
    <property type="entry name" value="MULTIDRUG RESISTANCE PROTEIN NORM-RELATED"/>
    <property type="match status" value="1"/>
</dbReference>
<accession>A0A4Q2KS97</accession>
<reference evidence="8 9" key="1">
    <citation type="submission" date="2019-01" db="EMBL/GenBank/DDBJ databases">
        <title>Altererythrobacter rhizovicinus sp. nov., isolated from the rhizosphere soil of Haloxylon ammodendron.</title>
        <authorList>
            <person name="Li H.-P."/>
            <person name="Gou J.-Y."/>
            <person name="Yao D."/>
            <person name="Han Q.-Q."/>
            <person name="Shao K.-Z."/>
            <person name="Zhao Q."/>
            <person name="Zhang J.-L."/>
        </authorList>
    </citation>
    <scope>NUCLEOTIDE SEQUENCE [LARGE SCALE GENOMIC DNA]</scope>
    <source>
        <strain evidence="8 9">AY-3R</strain>
    </source>
</reference>
<evidence type="ECO:0000256" key="4">
    <source>
        <dbReference type="ARBA" id="ARBA00022692"/>
    </source>
</evidence>
<feature type="transmembrane region" description="Helical" evidence="7">
    <location>
        <begin position="232"/>
        <end position="255"/>
    </location>
</feature>
<dbReference type="InterPro" id="IPR002528">
    <property type="entry name" value="MATE_fam"/>
</dbReference>
<proteinExistence type="inferred from homology"/>
<dbReference type="Proteomes" id="UP000293623">
    <property type="component" value="Unassembled WGS sequence"/>
</dbReference>
<dbReference type="InterPro" id="IPR044644">
    <property type="entry name" value="DinF-like"/>
</dbReference>
<dbReference type="GO" id="GO:0015297">
    <property type="term" value="F:antiporter activity"/>
    <property type="evidence" value="ECO:0007669"/>
    <property type="project" value="InterPro"/>
</dbReference>
<evidence type="ECO:0000313" key="8">
    <source>
        <dbReference type="EMBL" id="RXZ66573.1"/>
    </source>
</evidence>
<dbReference type="PANTHER" id="PTHR43298:SF2">
    <property type="entry name" value="FMN_FAD EXPORTER YEEO-RELATED"/>
    <property type="match status" value="1"/>
</dbReference>
<feature type="transmembrane region" description="Helical" evidence="7">
    <location>
        <begin position="311"/>
        <end position="331"/>
    </location>
</feature>
<evidence type="ECO:0000256" key="2">
    <source>
        <dbReference type="ARBA" id="ARBA00010199"/>
    </source>
</evidence>
<organism evidence="8 9">
    <name type="scientific">Pelagerythrobacter rhizovicinus</name>
    <dbReference type="NCBI Taxonomy" id="2268576"/>
    <lineage>
        <taxon>Bacteria</taxon>
        <taxon>Pseudomonadati</taxon>
        <taxon>Pseudomonadota</taxon>
        <taxon>Alphaproteobacteria</taxon>
        <taxon>Sphingomonadales</taxon>
        <taxon>Erythrobacteraceae</taxon>
        <taxon>Pelagerythrobacter</taxon>
    </lineage>
</organism>
<dbReference type="OrthoDB" id="9789527at2"/>
<feature type="transmembrane region" description="Helical" evidence="7">
    <location>
        <begin position="429"/>
        <end position="449"/>
    </location>
</feature>
<keyword evidence="6 7" id="KW-0472">Membrane</keyword>
<comment type="subcellular location">
    <subcellularLocation>
        <location evidence="1">Membrane</location>
        <topology evidence="1">Multi-pass membrane protein</topology>
    </subcellularLocation>
</comment>
<dbReference type="InterPro" id="IPR050222">
    <property type="entry name" value="MATE_MdtK"/>
</dbReference>